<keyword evidence="3" id="KW-1185">Reference proteome</keyword>
<accession>A0AAV7T7B6</accession>
<comment type="caution">
    <text evidence="2">The sequence shown here is derived from an EMBL/GenBank/DDBJ whole genome shotgun (WGS) entry which is preliminary data.</text>
</comment>
<reference evidence="2" key="1">
    <citation type="journal article" date="2022" name="bioRxiv">
        <title>Sequencing and chromosome-scale assembly of the giantPleurodeles waltlgenome.</title>
        <authorList>
            <person name="Brown T."/>
            <person name="Elewa A."/>
            <person name="Iarovenko S."/>
            <person name="Subramanian E."/>
            <person name="Araus A.J."/>
            <person name="Petzold A."/>
            <person name="Susuki M."/>
            <person name="Suzuki K.-i.T."/>
            <person name="Hayashi T."/>
            <person name="Toyoda A."/>
            <person name="Oliveira C."/>
            <person name="Osipova E."/>
            <person name="Leigh N.D."/>
            <person name="Simon A."/>
            <person name="Yun M.H."/>
        </authorList>
    </citation>
    <scope>NUCLEOTIDE SEQUENCE</scope>
    <source>
        <strain evidence="2">20211129_DDA</strain>
        <tissue evidence="2">Liver</tissue>
    </source>
</reference>
<protein>
    <submittedName>
        <fullName evidence="2">Uncharacterized protein</fullName>
    </submittedName>
</protein>
<dbReference type="EMBL" id="JANPWB010000007">
    <property type="protein sequence ID" value="KAJ1171954.1"/>
    <property type="molecule type" value="Genomic_DNA"/>
</dbReference>
<feature type="compositionally biased region" description="Basic and acidic residues" evidence="1">
    <location>
        <begin position="112"/>
        <end position="128"/>
    </location>
</feature>
<dbReference type="AlphaFoldDB" id="A0AAV7T7B6"/>
<proteinExistence type="predicted"/>
<feature type="compositionally biased region" description="Basic residues" evidence="1">
    <location>
        <begin position="129"/>
        <end position="139"/>
    </location>
</feature>
<name>A0AAV7T7B6_PLEWA</name>
<sequence length="139" mass="15604">EVSGLGVIFFSPCTIWQDGVSPPLVCPHSPHPFVTRGLKRSPWGPAARSAPGVPVPCAYPFIVSWACGEWMCFFYIFWLGALVCSPVSSAQLHRRRQSRAWARGLSFASSPRRTEDFSPGEHFEEHSKERHHRQAPTWG</sequence>
<evidence type="ECO:0000313" key="3">
    <source>
        <dbReference type="Proteomes" id="UP001066276"/>
    </source>
</evidence>
<feature type="non-terminal residue" evidence="2">
    <location>
        <position position="1"/>
    </location>
</feature>
<organism evidence="2 3">
    <name type="scientific">Pleurodeles waltl</name>
    <name type="common">Iberian ribbed newt</name>
    <dbReference type="NCBI Taxonomy" id="8319"/>
    <lineage>
        <taxon>Eukaryota</taxon>
        <taxon>Metazoa</taxon>
        <taxon>Chordata</taxon>
        <taxon>Craniata</taxon>
        <taxon>Vertebrata</taxon>
        <taxon>Euteleostomi</taxon>
        <taxon>Amphibia</taxon>
        <taxon>Batrachia</taxon>
        <taxon>Caudata</taxon>
        <taxon>Salamandroidea</taxon>
        <taxon>Salamandridae</taxon>
        <taxon>Pleurodelinae</taxon>
        <taxon>Pleurodeles</taxon>
    </lineage>
</organism>
<evidence type="ECO:0000313" key="2">
    <source>
        <dbReference type="EMBL" id="KAJ1171954.1"/>
    </source>
</evidence>
<gene>
    <name evidence="2" type="ORF">NDU88_003811</name>
</gene>
<dbReference type="Proteomes" id="UP001066276">
    <property type="component" value="Chromosome 4_1"/>
</dbReference>
<evidence type="ECO:0000256" key="1">
    <source>
        <dbReference type="SAM" id="MobiDB-lite"/>
    </source>
</evidence>
<feature type="region of interest" description="Disordered" evidence="1">
    <location>
        <begin position="108"/>
        <end position="139"/>
    </location>
</feature>
<feature type="non-terminal residue" evidence="2">
    <location>
        <position position="139"/>
    </location>
</feature>